<reference evidence="1 2" key="1">
    <citation type="journal article" date="2024" name="Int. J. Syst. Evol. Microbiol.">
        <title>Virgibacillus tibetensis sp. nov., isolated from salt lake on the Tibetan Plateau of China.</title>
        <authorList>
            <person name="Phurbu D."/>
            <person name="Liu Z.-X."/>
            <person name="Wang R."/>
            <person name="Zheng Y.-Y."/>
            <person name="Liu H.-C."/>
            <person name="Zhou Y.-G."/>
            <person name="Yu Y.-J."/>
            <person name="Li A.-H."/>
        </authorList>
    </citation>
    <scope>NUCLEOTIDE SEQUENCE [LARGE SCALE GENOMIC DNA]</scope>
    <source>
        <strain evidence="1 2">C22-A2</strain>
    </source>
</reference>
<evidence type="ECO:0000313" key="1">
    <source>
        <dbReference type="EMBL" id="MEC5422547.1"/>
    </source>
</evidence>
<gene>
    <name evidence="1" type="ORF">QGM71_03450</name>
</gene>
<dbReference type="Proteomes" id="UP001335737">
    <property type="component" value="Unassembled WGS sequence"/>
</dbReference>
<name>A0ABU6KB40_9BACI</name>
<sequence>MHQQHDMQYPMAYPKMQNPMHEGTMKDYSHQKEMYDFCKKHKDHYVMVVYDGIIINVEADTVQILMPVGEQRHEDINENRQFFGYGGFPFRFRRFHRFPLPFFGIRRFLFPFFY</sequence>
<evidence type="ECO:0008006" key="3">
    <source>
        <dbReference type="Google" id="ProtNLM"/>
    </source>
</evidence>
<evidence type="ECO:0000313" key="2">
    <source>
        <dbReference type="Proteomes" id="UP001335737"/>
    </source>
</evidence>
<organism evidence="1 2">
    <name type="scientific">Virgibacillus tibetensis</name>
    <dbReference type="NCBI Taxonomy" id="3042313"/>
    <lineage>
        <taxon>Bacteria</taxon>
        <taxon>Bacillati</taxon>
        <taxon>Bacillota</taxon>
        <taxon>Bacilli</taxon>
        <taxon>Bacillales</taxon>
        <taxon>Bacillaceae</taxon>
        <taxon>Virgibacillus</taxon>
    </lineage>
</organism>
<accession>A0ABU6KB40</accession>
<comment type="caution">
    <text evidence="1">The sequence shown here is derived from an EMBL/GenBank/DDBJ whole genome shotgun (WGS) entry which is preliminary data.</text>
</comment>
<protein>
    <recommendedName>
        <fullName evidence="3">Spore coat protein</fullName>
    </recommendedName>
</protein>
<dbReference type="RefSeq" id="WP_327606107.1">
    <property type="nucleotide sequence ID" value="NZ_JARZFX010000001.1"/>
</dbReference>
<proteinExistence type="predicted"/>
<keyword evidence="2" id="KW-1185">Reference proteome</keyword>
<dbReference type="EMBL" id="JARZFX010000001">
    <property type="protein sequence ID" value="MEC5422547.1"/>
    <property type="molecule type" value="Genomic_DNA"/>
</dbReference>